<evidence type="ECO:0000313" key="8">
    <source>
        <dbReference type="EnsemblMetazoa" id="KAF7488359.1"/>
    </source>
</evidence>
<dbReference type="HAMAP" id="MF_00291_B">
    <property type="entry name" value="Ribosomal_uS2_B"/>
    <property type="match status" value="1"/>
</dbReference>
<evidence type="ECO:0000256" key="6">
    <source>
        <dbReference type="SAM" id="SignalP"/>
    </source>
</evidence>
<evidence type="ECO:0000256" key="5">
    <source>
        <dbReference type="PROSITE-ProRule" id="PRU00497"/>
    </source>
</evidence>
<dbReference type="SUPFAM" id="SSF52313">
    <property type="entry name" value="Ribosomal protein S2"/>
    <property type="match status" value="1"/>
</dbReference>
<evidence type="ECO:0000313" key="9">
    <source>
        <dbReference type="Proteomes" id="UP000070412"/>
    </source>
</evidence>
<keyword evidence="3 7" id="KW-0689">Ribosomal protein</keyword>
<dbReference type="EnsemblMetazoa" id="SSS_1318s_mrna">
    <property type="protein sequence ID" value="KAF7488359.1"/>
    <property type="gene ID" value="SSS_1318"/>
</dbReference>
<dbReference type="Pfam" id="PF00318">
    <property type="entry name" value="Ribosomal_S2"/>
    <property type="match status" value="1"/>
</dbReference>
<dbReference type="InterPro" id="IPR005706">
    <property type="entry name" value="Ribosomal_uS2_bac/mit/plastid"/>
</dbReference>
<protein>
    <submittedName>
        <fullName evidence="7">28S ribosomal protein S2, mitochondrial</fullName>
    </submittedName>
</protein>
<dbReference type="InterPro" id="IPR031311">
    <property type="entry name" value="CHIT_BIND_RR_consensus"/>
</dbReference>
<accession>A0A834R2I1</accession>
<dbReference type="GO" id="GO:0042302">
    <property type="term" value="F:structural constituent of cuticle"/>
    <property type="evidence" value="ECO:0007669"/>
    <property type="project" value="UniProtKB-UniRule"/>
</dbReference>
<dbReference type="InterPro" id="IPR001865">
    <property type="entry name" value="Ribosomal_uS2"/>
</dbReference>
<dbReference type="Gene3D" id="3.40.50.10490">
    <property type="entry name" value="Glucose-6-phosphate isomerase like protein, domain 1"/>
    <property type="match status" value="1"/>
</dbReference>
<reference evidence="8" key="3">
    <citation type="submission" date="2022-06" db="UniProtKB">
        <authorList>
            <consortium name="EnsemblMetazoa"/>
        </authorList>
    </citation>
    <scope>IDENTIFICATION</scope>
</reference>
<evidence type="ECO:0000256" key="3">
    <source>
        <dbReference type="ARBA" id="ARBA00022980"/>
    </source>
</evidence>
<dbReference type="PANTHER" id="PTHR12534:SF0">
    <property type="entry name" value="SMALL RIBOSOMAL SUBUNIT PROTEIN US2M"/>
    <property type="match status" value="1"/>
</dbReference>
<keyword evidence="9" id="KW-1185">Reference proteome</keyword>
<reference evidence="9" key="1">
    <citation type="journal article" date="2020" name="PLoS Negl. Trop. Dis.">
        <title>High-quality nuclear genome for Sarcoptes scabiei-A critical resource for a neglected parasite.</title>
        <authorList>
            <person name="Korhonen P.K."/>
            <person name="Gasser R.B."/>
            <person name="Ma G."/>
            <person name="Wang T."/>
            <person name="Stroehlein A.J."/>
            <person name="Young N.D."/>
            <person name="Ang C.S."/>
            <person name="Fernando D.D."/>
            <person name="Lu H.C."/>
            <person name="Taylor S."/>
            <person name="Reynolds S.L."/>
            <person name="Mofiz E."/>
            <person name="Najaraj S.H."/>
            <person name="Gowda H."/>
            <person name="Madugundu A."/>
            <person name="Renuse S."/>
            <person name="Holt D."/>
            <person name="Pandey A."/>
            <person name="Papenfuss A.T."/>
            <person name="Fischer K."/>
        </authorList>
    </citation>
    <scope>NUCLEOTIDE SEQUENCE [LARGE SCALE GENOMIC DNA]</scope>
</reference>
<dbReference type="GO" id="GO:0003735">
    <property type="term" value="F:structural constituent of ribosome"/>
    <property type="evidence" value="ECO:0007669"/>
    <property type="project" value="InterPro"/>
</dbReference>
<evidence type="ECO:0000313" key="7">
    <source>
        <dbReference type="EMBL" id="KAF7488359.1"/>
    </source>
</evidence>
<keyword evidence="2 5" id="KW-0193">Cuticle</keyword>
<dbReference type="PROSITE" id="PS00233">
    <property type="entry name" value="CHIT_BIND_RR_1"/>
    <property type="match status" value="1"/>
</dbReference>
<keyword evidence="6" id="KW-0732">Signal</keyword>
<evidence type="ECO:0000256" key="2">
    <source>
        <dbReference type="ARBA" id="ARBA00022460"/>
    </source>
</evidence>
<dbReference type="PANTHER" id="PTHR12534">
    <property type="entry name" value="30S RIBOSOMAL PROTEIN S2 PROKARYOTIC AND ORGANELLAR"/>
    <property type="match status" value="1"/>
</dbReference>
<dbReference type="GO" id="GO:0005763">
    <property type="term" value="C:mitochondrial small ribosomal subunit"/>
    <property type="evidence" value="ECO:0007669"/>
    <property type="project" value="TreeGrafter"/>
</dbReference>
<dbReference type="PROSITE" id="PS51155">
    <property type="entry name" value="CHIT_BIND_RR_2"/>
    <property type="match status" value="1"/>
</dbReference>
<organism evidence="7">
    <name type="scientific">Sarcoptes scabiei</name>
    <name type="common">Itch mite</name>
    <name type="synonym">Acarus scabiei</name>
    <dbReference type="NCBI Taxonomy" id="52283"/>
    <lineage>
        <taxon>Eukaryota</taxon>
        <taxon>Metazoa</taxon>
        <taxon>Ecdysozoa</taxon>
        <taxon>Arthropoda</taxon>
        <taxon>Chelicerata</taxon>
        <taxon>Arachnida</taxon>
        <taxon>Acari</taxon>
        <taxon>Acariformes</taxon>
        <taxon>Sarcoptiformes</taxon>
        <taxon>Astigmata</taxon>
        <taxon>Psoroptidia</taxon>
        <taxon>Sarcoptoidea</taxon>
        <taxon>Sarcoptidae</taxon>
        <taxon>Sarcoptinae</taxon>
        <taxon>Sarcoptes</taxon>
    </lineage>
</organism>
<keyword evidence="4" id="KW-0687">Ribonucleoprotein</keyword>
<gene>
    <name evidence="7" type="ORF">SSS_1318</name>
</gene>
<comment type="similarity">
    <text evidence="1">Belongs to the universal ribosomal protein uS2 family.</text>
</comment>
<dbReference type="PRINTS" id="PR00395">
    <property type="entry name" value="RIBOSOMALS2"/>
</dbReference>
<evidence type="ECO:0000256" key="4">
    <source>
        <dbReference type="ARBA" id="ARBA00023274"/>
    </source>
</evidence>
<dbReference type="InterPro" id="IPR018130">
    <property type="entry name" value="Ribosomal_uS2_CS"/>
</dbReference>
<dbReference type="PROSITE" id="PS00962">
    <property type="entry name" value="RIBOSOMAL_S2_1"/>
    <property type="match status" value="1"/>
</dbReference>
<dbReference type="EMBL" id="WVUK01000066">
    <property type="protein sequence ID" value="KAF7488359.1"/>
    <property type="molecule type" value="Genomic_DNA"/>
</dbReference>
<dbReference type="OrthoDB" id="2320368at2759"/>
<dbReference type="InterPro" id="IPR000618">
    <property type="entry name" value="Insect_cuticle"/>
</dbReference>
<feature type="chain" id="PRO_5038259159" evidence="6">
    <location>
        <begin position="16"/>
        <end position="451"/>
    </location>
</feature>
<reference evidence="7" key="2">
    <citation type="submission" date="2020-01" db="EMBL/GenBank/DDBJ databases">
        <authorList>
            <person name="Korhonen P.K.K."/>
            <person name="Guangxu M.G."/>
            <person name="Wang T.W."/>
            <person name="Stroehlein A.J.S."/>
            <person name="Young N.D."/>
            <person name="Ang C.-S.A."/>
            <person name="Fernando D.W.F."/>
            <person name="Lu H.L."/>
            <person name="Taylor S.T."/>
            <person name="Ehtesham M.E.M."/>
            <person name="Najaraj S.H.N."/>
            <person name="Harsha G.H.G."/>
            <person name="Madugundu A.M."/>
            <person name="Renuse S.R."/>
            <person name="Holt D.H."/>
            <person name="Pandey A.P."/>
            <person name="Papenfuss A.P."/>
            <person name="Gasser R.B.G."/>
            <person name="Fischer K.F."/>
        </authorList>
    </citation>
    <scope>NUCLEOTIDE SEQUENCE</scope>
    <source>
        <strain evidence="7">SSS_KF_BRIS2020</strain>
    </source>
</reference>
<dbReference type="GO" id="GO:0006412">
    <property type="term" value="P:translation"/>
    <property type="evidence" value="ECO:0007669"/>
    <property type="project" value="InterPro"/>
</dbReference>
<dbReference type="InterPro" id="IPR023591">
    <property type="entry name" value="Ribosomal_uS2_flav_dom_sf"/>
</dbReference>
<evidence type="ECO:0000256" key="1">
    <source>
        <dbReference type="ARBA" id="ARBA00006242"/>
    </source>
</evidence>
<feature type="signal peptide" evidence="6">
    <location>
        <begin position="1"/>
        <end position="15"/>
    </location>
</feature>
<dbReference type="AlphaFoldDB" id="A0A834R2I1"/>
<dbReference type="CDD" id="cd01425">
    <property type="entry name" value="RPS2"/>
    <property type="match status" value="1"/>
</dbReference>
<name>A0A834R2I1_SARSC</name>
<dbReference type="Pfam" id="PF00379">
    <property type="entry name" value="Chitin_bind_4"/>
    <property type="match status" value="1"/>
</dbReference>
<dbReference type="Proteomes" id="UP000070412">
    <property type="component" value="Unassembled WGS sequence"/>
</dbReference>
<proteinExistence type="inferred from homology"/>
<sequence length="451" mass="50372">MKSLIIFGLIAAASAVPYHGMVNTGASAVQRSDDGYGNYAFGYNEDHAHGGTFRKEKGGPGYQVGSYGLRDADGRMRIVNYVADAHGFRASVSTNEPGVDVKQDPAATSLTFGHAYAPVPMHTYSDYHHEPAMYHAKALVAPMAASYSVSHAAYLPATKYLAAEPIYAAAPLLASHYGGHYGGHLDEFPQIFRSNLNNLFGFSKRNCLKTSQIAQTAASVSEIDENEHLNLAYYNEQCEASLKNPDYFEVKKLINLKEMFDSRVYLGHKEGTLNPYMKPYIFGSRLDQTVKLLQEALNFIAHISFRNGIILFINKSATTGHIVERLAMNCQEFSHCRDWVNGTFLDSTKFFQAVTRLPDLVIFLNTHSNIFETHPAIKESAKMMIPTVGIVDTNSDPRLITYPIPGNDDTIQSIEYFCKIFEKTILLAKQKRMDCLRMPFKEEIDTENLKK</sequence>